<dbReference type="RefSeq" id="WP_094472961.1">
    <property type="nucleotide sequence ID" value="NZ_NOXT01000088.1"/>
</dbReference>
<dbReference type="EMBL" id="NOXT01000088">
    <property type="protein sequence ID" value="OYQ31230.1"/>
    <property type="molecule type" value="Genomic_DNA"/>
</dbReference>
<proteinExistence type="predicted"/>
<sequence>MTAALQIIEAVQTILVESDGTSITLEVSNAGISGPRGFAGPQGPPGPPGPLSALTDLSDVALELPEGGDVLTYSSPTNTWINEKAARLVDGGNF</sequence>
<protein>
    <submittedName>
        <fullName evidence="1">Uncharacterized protein</fullName>
    </submittedName>
</protein>
<reference evidence="1 2" key="1">
    <citation type="submission" date="2017-07" db="EMBL/GenBank/DDBJ databases">
        <title>Sandarakinorhabdus cyanobacteriorum sp. nov., a novel bacterium isolated from cyanobacterial aggregates in a eutrophic lake.</title>
        <authorList>
            <person name="Cai H."/>
        </authorList>
    </citation>
    <scope>NUCLEOTIDE SEQUENCE [LARGE SCALE GENOMIC DNA]</scope>
    <source>
        <strain evidence="1 2">TH057</strain>
    </source>
</reference>
<evidence type="ECO:0000313" key="1">
    <source>
        <dbReference type="EMBL" id="OYQ31230.1"/>
    </source>
</evidence>
<evidence type="ECO:0000313" key="2">
    <source>
        <dbReference type="Proteomes" id="UP000216991"/>
    </source>
</evidence>
<keyword evidence="2" id="KW-1185">Reference proteome</keyword>
<comment type="caution">
    <text evidence="1">The sequence shown here is derived from an EMBL/GenBank/DDBJ whole genome shotgun (WGS) entry which is preliminary data.</text>
</comment>
<name>A0A255YS02_9SPHN</name>
<dbReference type="AlphaFoldDB" id="A0A255YS02"/>
<gene>
    <name evidence="1" type="ORF">CHU93_04505</name>
</gene>
<dbReference type="OrthoDB" id="7595762at2"/>
<organism evidence="1 2">
    <name type="scientific">Sandarakinorhabdus cyanobacteriorum</name>
    <dbReference type="NCBI Taxonomy" id="1981098"/>
    <lineage>
        <taxon>Bacteria</taxon>
        <taxon>Pseudomonadati</taxon>
        <taxon>Pseudomonadota</taxon>
        <taxon>Alphaproteobacteria</taxon>
        <taxon>Sphingomonadales</taxon>
        <taxon>Sphingosinicellaceae</taxon>
        <taxon>Sandarakinorhabdus</taxon>
    </lineage>
</organism>
<accession>A0A255YS02</accession>
<dbReference type="Proteomes" id="UP000216991">
    <property type="component" value="Unassembled WGS sequence"/>
</dbReference>